<dbReference type="OrthoDB" id="9796689at2"/>
<dbReference type="InterPro" id="IPR036514">
    <property type="entry name" value="SGNH_hydro_sf"/>
</dbReference>
<evidence type="ECO:0000313" key="4">
    <source>
        <dbReference type="Proteomes" id="UP000295706"/>
    </source>
</evidence>
<sequence length="238" mass="27131">MIHKTALFLLVSYLSVPSFVYGQMANSTEYLADVKKELQAVWPKNRTINVVFHGHSVPAGFWHDHEVHSLESYPHLVFRKLKEQYPYAVINAIVTAVGGENSQKGEARLEEQVLVYRPDVLLIDYALNDRFLGLEKSKEAWESMIQKALAKNIKVILITPSPDQRVNLLEADNLLDQHARQIRLLAEKYGLGLADPYAEFKKIASTGTLPQYMSHVNHPNLKGHEIIAQKVVDWFIFN</sequence>
<dbReference type="EMBL" id="SMJU01000003">
    <property type="protein sequence ID" value="TDB67427.1"/>
    <property type="molecule type" value="Genomic_DNA"/>
</dbReference>
<dbReference type="SUPFAM" id="SSF52266">
    <property type="entry name" value="SGNH hydrolase"/>
    <property type="match status" value="1"/>
</dbReference>
<proteinExistence type="predicted"/>
<dbReference type="GO" id="GO:0004622">
    <property type="term" value="F:phosphatidylcholine lysophospholipase activity"/>
    <property type="evidence" value="ECO:0007669"/>
    <property type="project" value="TreeGrafter"/>
</dbReference>
<organism evidence="3 4">
    <name type="scientific">Arundinibacter roseus</name>
    <dbReference type="NCBI Taxonomy" id="2070510"/>
    <lineage>
        <taxon>Bacteria</taxon>
        <taxon>Pseudomonadati</taxon>
        <taxon>Bacteroidota</taxon>
        <taxon>Cytophagia</taxon>
        <taxon>Cytophagales</taxon>
        <taxon>Spirosomataceae</taxon>
        <taxon>Arundinibacter</taxon>
    </lineage>
</organism>
<gene>
    <name evidence="3" type="ORF">EZE20_05635</name>
</gene>
<dbReference type="Proteomes" id="UP000295706">
    <property type="component" value="Unassembled WGS sequence"/>
</dbReference>
<name>A0A4R4KH80_9BACT</name>
<feature type="chain" id="PRO_5020992181" evidence="1">
    <location>
        <begin position="23"/>
        <end position="238"/>
    </location>
</feature>
<dbReference type="PANTHER" id="PTHR30383">
    <property type="entry name" value="THIOESTERASE 1/PROTEASE 1/LYSOPHOSPHOLIPASE L1"/>
    <property type="match status" value="1"/>
</dbReference>
<dbReference type="RefSeq" id="WP_132115399.1">
    <property type="nucleotide sequence ID" value="NZ_SMJU01000003.1"/>
</dbReference>
<keyword evidence="4" id="KW-1185">Reference proteome</keyword>
<evidence type="ECO:0000259" key="2">
    <source>
        <dbReference type="Pfam" id="PF13472"/>
    </source>
</evidence>
<evidence type="ECO:0000256" key="1">
    <source>
        <dbReference type="SAM" id="SignalP"/>
    </source>
</evidence>
<dbReference type="AlphaFoldDB" id="A0A4R4KH80"/>
<evidence type="ECO:0000313" key="3">
    <source>
        <dbReference type="EMBL" id="TDB67427.1"/>
    </source>
</evidence>
<comment type="caution">
    <text evidence="3">The sequence shown here is derived from an EMBL/GenBank/DDBJ whole genome shotgun (WGS) entry which is preliminary data.</text>
</comment>
<feature type="signal peptide" evidence="1">
    <location>
        <begin position="1"/>
        <end position="22"/>
    </location>
</feature>
<dbReference type="InterPro" id="IPR051532">
    <property type="entry name" value="Ester_Hydrolysis_Enzymes"/>
</dbReference>
<dbReference type="InterPro" id="IPR013830">
    <property type="entry name" value="SGNH_hydro"/>
</dbReference>
<feature type="domain" description="SGNH hydrolase-type esterase" evidence="2">
    <location>
        <begin position="53"/>
        <end position="226"/>
    </location>
</feature>
<accession>A0A4R4KH80</accession>
<protein>
    <submittedName>
        <fullName evidence="3">SGNH/GDSL hydrolase family protein</fullName>
    </submittedName>
</protein>
<dbReference type="PANTHER" id="PTHR30383:SF5">
    <property type="entry name" value="SGNH HYDROLASE-TYPE ESTERASE DOMAIN-CONTAINING PROTEIN"/>
    <property type="match status" value="1"/>
</dbReference>
<dbReference type="Pfam" id="PF13472">
    <property type="entry name" value="Lipase_GDSL_2"/>
    <property type="match status" value="1"/>
</dbReference>
<keyword evidence="3" id="KW-0378">Hydrolase</keyword>
<dbReference type="Gene3D" id="3.40.50.1110">
    <property type="entry name" value="SGNH hydrolase"/>
    <property type="match status" value="1"/>
</dbReference>
<keyword evidence="1" id="KW-0732">Signal</keyword>
<reference evidence="3 4" key="1">
    <citation type="submission" date="2019-02" db="EMBL/GenBank/DDBJ databases">
        <title>Arundinibacter roseus gen. nov., sp. nov., a new member of the family Cytophagaceae.</title>
        <authorList>
            <person name="Szuroczki S."/>
            <person name="Khayer B."/>
            <person name="Sproer C."/>
            <person name="Toumi M."/>
            <person name="Szabo A."/>
            <person name="Felfoldi T."/>
            <person name="Schumann P."/>
            <person name="Toth E."/>
        </authorList>
    </citation>
    <scope>NUCLEOTIDE SEQUENCE [LARGE SCALE GENOMIC DNA]</scope>
    <source>
        <strain evidence="3 4">DMA-k-7a</strain>
    </source>
</reference>